<dbReference type="InterPro" id="IPR036890">
    <property type="entry name" value="HATPase_C_sf"/>
</dbReference>
<proteinExistence type="predicted"/>
<evidence type="ECO:0000313" key="1">
    <source>
        <dbReference type="EMBL" id="GMA36485.1"/>
    </source>
</evidence>
<organism evidence="1 2">
    <name type="scientific">Demequina litorisediminis</name>
    <dbReference type="NCBI Taxonomy" id="1849022"/>
    <lineage>
        <taxon>Bacteria</taxon>
        <taxon>Bacillati</taxon>
        <taxon>Actinomycetota</taxon>
        <taxon>Actinomycetes</taxon>
        <taxon>Micrococcales</taxon>
        <taxon>Demequinaceae</taxon>
        <taxon>Demequina</taxon>
    </lineage>
</organism>
<dbReference type="Proteomes" id="UP001157125">
    <property type="component" value="Unassembled WGS sequence"/>
</dbReference>
<protein>
    <recommendedName>
        <fullName evidence="3">Histidine kinase</fullName>
    </recommendedName>
</protein>
<dbReference type="EMBL" id="BSUN01000001">
    <property type="protein sequence ID" value="GMA36485.1"/>
    <property type="molecule type" value="Genomic_DNA"/>
</dbReference>
<sequence length="63" mass="6543">MTSGRGTGLGLALARDLVTADGGRLELAQRAPAAFAVFLQGVPRMVDLGTVVPHGRSGGRKRR</sequence>
<accession>A0ABQ6IFE7</accession>
<gene>
    <name evidence="1" type="ORF">GCM10025876_26890</name>
</gene>
<dbReference type="SUPFAM" id="SSF55874">
    <property type="entry name" value="ATPase domain of HSP90 chaperone/DNA topoisomerase II/histidine kinase"/>
    <property type="match status" value="1"/>
</dbReference>
<name>A0ABQ6IFE7_9MICO</name>
<comment type="caution">
    <text evidence="1">The sequence shown here is derived from an EMBL/GenBank/DDBJ whole genome shotgun (WGS) entry which is preliminary data.</text>
</comment>
<reference evidence="2" key="1">
    <citation type="journal article" date="2019" name="Int. J. Syst. Evol. Microbiol.">
        <title>The Global Catalogue of Microorganisms (GCM) 10K type strain sequencing project: providing services to taxonomists for standard genome sequencing and annotation.</title>
        <authorList>
            <consortium name="The Broad Institute Genomics Platform"/>
            <consortium name="The Broad Institute Genome Sequencing Center for Infectious Disease"/>
            <person name="Wu L."/>
            <person name="Ma J."/>
        </authorList>
    </citation>
    <scope>NUCLEOTIDE SEQUENCE [LARGE SCALE GENOMIC DNA]</scope>
    <source>
        <strain evidence="2">NBRC 112299</strain>
    </source>
</reference>
<evidence type="ECO:0000313" key="2">
    <source>
        <dbReference type="Proteomes" id="UP001157125"/>
    </source>
</evidence>
<evidence type="ECO:0008006" key="3">
    <source>
        <dbReference type="Google" id="ProtNLM"/>
    </source>
</evidence>
<keyword evidence="2" id="KW-1185">Reference proteome</keyword>